<feature type="domain" description="CHAT" evidence="4">
    <location>
        <begin position="618"/>
        <end position="880"/>
    </location>
</feature>
<feature type="repeat" description="TPR" evidence="3">
    <location>
        <begin position="217"/>
        <end position="250"/>
    </location>
</feature>
<dbReference type="RefSeq" id="WP_037256223.1">
    <property type="nucleotide sequence ID" value="NZ_QHKI01000009.1"/>
</dbReference>
<dbReference type="SUPFAM" id="SSF48452">
    <property type="entry name" value="TPR-like"/>
    <property type="match status" value="1"/>
</dbReference>
<dbReference type="Pfam" id="PF13374">
    <property type="entry name" value="TPR_10"/>
    <property type="match status" value="1"/>
</dbReference>
<evidence type="ECO:0000313" key="6">
    <source>
        <dbReference type="Proteomes" id="UP000287547"/>
    </source>
</evidence>
<dbReference type="PROSITE" id="PS50005">
    <property type="entry name" value="TPR"/>
    <property type="match status" value="1"/>
</dbReference>
<keyword evidence="2 3" id="KW-0802">TPR repeat</keyword>
<gene>
    <name evidence="5" type="ORF">DMH04_14155</name>
</gene>
<dbReference type="PANTHER" id="PTHR45641:SF19">
    <property type="entry name" value="NEPHROCYSTIN-3"/>
    <property type="match status" value="1"/>
</dbReference>
<keyword evidence="1" id="KW-0677">Repeat</keyword>
<proteinExistence type="predicted"/>
<evidence type="ECO:0000256" key="1">
    <source>
        <dbReference type="ARBA" id="ARBA00022737"/>
    </source>
</evidence>
<dbReference type="Gene3D" id="1.25.40.10">
    <property type="entry name" value="Tetratricopeptide repeat domain"/>
    <property type="match status" value="3"/>
</dbReference>
<sequence length="883" mass="95393">MRLVLEPLLRFRYWLINRRVRRADLIAALESAEQTLRWADRLPEGRAAEQWRATFLNVIGFVRLEIGDVGGARTAFEESLWIEEELDPESPETARALNNLASVAYHQGDLDVAQARYEQAIALRAAIDPMSLDLADSLSAAGQVLSALGRADDAFAMYERALAITTATEPDSSAHAGVLTNKATLLLNRGALDEARSLFRLALDIETAVDPKSPATATAWSNIGLVSHALGDVDHALSSFQRALEIDMAYAPEAPRTAADHNNIAIILLDLGRFDDAIEHLTKALRIEQWAAPSSSATATAFLNAGYAHQLAGRPAAAVDDYRRALGIDAAIARSSRDVAFDLTNLGTAEHQVGNSDDAVHLLKQAVAMFEEFELPADASQAGTNLAFVLGESGQIDAAIDAARRACAAAERARVLAGHPDTREKLFALNQSPFSLLLDMLHERQGDNDGDEAFAVAEAARARSLADLLGERPIRSSLRDGAMALRLQEELALHRELLDARARLAAGRTDAQAVRDLEDRLAECRHRLRQDSPQYANAVTPEPVSASEARSQLSDDTLLLSYAEGTTRLHLWAARRHASAHVTVNISSADVVPLVELATAAYRRGEPGADEEELARAELADLLLEPIPEALTTDVRNVVIVPCGRLFHLPFEMLPWQNGVLGDVAAISYVPSVSVLHHGIRPDQAAARPFVGYAPTPLPGARTEIRRVAQVLGAGPQDVHTVATKDIVAKTISGAQQVYFATHGLLDDQQPMQSGLWCTPVPGVDEDPVLRAFEIIDVRIDADVVVCSACESGLGRLLAGEGLVGLSRALFFAGARCLIVSLWPTPDIPTRRLIVRFAELMRDGSAPAVALRLAKEQMRESHPQTFATPWTWAGFVAIGAAAS</sequence>
<dbReference type="InterPro" id="IPR011990">
    <property type="entry name" value="TPR-like_helical_dom_sf"/>
</dbReference>
<dbReference type="PROSITE" id="PS50293">
    <property type="entry name" value="TPR_REGION"/>
    <property type="match status" value="1"/>
</dbReference>
<dbReference type="OrthoDB" id="4331905at2"/>
<evidence type="ECO:0000259" key="4">
    <source>
        <dbReference type="Pfam" id="PF12770"/>
    </source>
</evidence>
<accession>A0A428ZE33</accession>
<dbReference type="AlphaFoldDB" id="A0A428ZE33"/>
<dbReference type="InterPro" id="IPR019734">
    <property type="entry name" value="TPR_rpt"/>
</dbReference>
<dbReference type="PANTHER" id="PTHR45641">
    <property type="entry name" value="TETRATRICOPEPTIDE REPEAT PROTEIN (AFU_ORTHOLOGUE AFUA_6G03870)"/>
    <property type="match status" value="1"/>
</dbReference>
<evidence type="ECO:0000256" key="2">
    <source>
        <dbReference type="ARBA" id="ARBA00022803"/>
    </source>
</evidence>
<dbReference type="Proteomes" id="UP000287547">
    <property type="component" value="Unassembled WGS sequence"/>
</dbReference>
<reference evidence="5 6" key="1">
    <citation type="submission" date="2018-05" db="EMBL/GenBank/DDBJ databases">
        <title>Evolution of GPA BGCs.</title>
        <authorList>
            <person name="Waglechner N."/>
            <person name="Wright G.D."/>
        </authorList>
    </citation>
    <scope>NUCLEOTIDE SEQUENCE [LARGE SCALE GENOMIC DNA]</scope>
    <source>
        <strain evidence="5 6">A82846</strain>
    </source>
</reference>
<protein>
    <submittedName>
        <fullName evidence="5">CHAT domain-containing protein</fullName>
    </submittedName>
</protein>
<dbReference type="InterPro" id="IPR024983">
    <property type="entry name" value="CHAT_dom"/>
</dbReference>
<evidence type="ECO:0000256" key="3">
    <source>
        <dbReference type="PROSITE-ProRule" id="PRU00339"/>
    </source>
</evidence>
<comment type="caution">
    <text evidence="5">The sequence shown here is derived from an EMBL/GenBank/DDBJ whole genome shotgun (WGS) entry which is preliminary data.</text>
</comment>
<dbReference type="Pfam" id="PF13424">
    <property type="entry name" value="TPR_12"/>
    <property type="match status" value="3"/>
</dbReference>
<dbReference type="SMART" id="SM00028">
    <property type="entry name" value="TPR"/>
    <property type="match status" value="9"/>
</dbReference>
<evidence type="ECO:0000313" key="5">
    <source>
        <dbReference type="EMBL" id="RSM86306.1"/>
    </source>
</evidence>
<dbReference type="Pfam" id="PF12770">
    <property type="entry name" value="CHAT"/>
    <property type="match status" value="1"/>
</dbReference>
<dbReference type="EMBL" id="QHKI01000009">
    <property type="protein sequence ID" value="RSM86306.1"/>
    <property type="molecule type" value="Genomic_DNA"/>
</dbReference>
<organism evidence="5 6">
    <name type="scientific">Kibdelosporangium aridum</name>
    <dbReference type="NCBI Taxonomy" id="2030"/>
    <lineage>
        <taxon>Bacteria</taxon>
        <taxon>Bacillati</taxon>
        <taxon>Actinomycetota</taxon>
        <taxon>Actinomycetes</taxon>
        <taxon>Pseudonocardiales</taxon>
        <taxon>Pseudonocardiaceae</taxon>
        <taxon>Kibdelosporangium</taxon>
    </lineage>
</organism>
<name>A0A428ZE33_KIBAR</name>